<dbReference type="PANTHER" id="PTHR43884">
    <property type="entry name" value="ACYL-COA DEHYDROGENASE"/>
    <property type="match status" value="1"/>
</dbReference>
<keyword evidence="8" id="KW-1185">Reference proteome</keyword>
<dbReference type="Gene3D" id="1.10.540.10">
    <property type="entry name" value="Acyl-CoA dehydrogenase/oxidase, N-terminal domain"/>
    <property type="match status" value="1"/>
</dbReference>
<comment type="similarity">
    <text evidence="2">Belongs to the acyl-CoA dehydrogenase family.</text>
</comment>
<sequence>MDFALTDEQQEIRRAARDHLERRYPASRVCALAECPGGSEAGAWPELTRQGWLDDDLGMVELTLLAEESGRCLHPTPWWTTVALAAPYLRAAGEPLSLPATVADGAPEGAAPTGAGTVHATRSRQGWLLTGQVPAVPQAGAVRCVVVRAHTDEGPAVFACDTGSTGLVVQELSTLDTLRRMARLRWDDTPARLLVEPADTPRVARLARLRGGVLLAAEAVGVAAGALEMAVAHARLREQFGRPIGSFQAVAHQLTDAYVDTESARSLAYRAAWLVGDEASPAGAQAVDEAVLVARGAAVRTCETAVQVTGGMGVTWEFPLHRWLRRALWLEAFPGFGDDPHDRVAERLLRPDDPGEFTPTTPEGR</sequence>
<dbReference type="SUPFAM" id="SSF56645">
    <property type="entry name" value="Acyl-CoA dehydrogenase NM domain-like"/>
    <property type="match status" value="1"/>
</dbReference>
<dbReference type="InterPro" id="IPR036250">
    <property type="entry name" value="AcylCo_DH-like_C"/>
</dbReference>
<evidence type="ECO:0000256" key="1">
    <source>
        <dbReference type="ARBA" id="ARBA00001974"/>
    </source>
</evidence>
<evidence type="ECO:0000259" key="6">
    <source>
        <dbReference type="Pfam" id="PF00441"/>
    </source>
</evidence>
<organism evidence="7 8">
    <name type="scientific">Micromonospora rifamycinica</name>
    <dbReference type="NCBI Taxonomy" id="291594"/>
    <lineage>
        <taxon>Bacteria</taxon>
        <taxon>Bacillati</taxon>
        <taxon>Actinomycetota</taxon>
        <taxon>Actinomycetes</taxon>
        <taxon>Micromonosporales</taxon>
        <taxon>Micromonosporaceae</taxon>
        <taxon>Micromonospora</taxon>
    </lineage>
</organism>
<accession>A0A1C5HRG1</accession>
<protein>
    <submittedName>
        <fullName evidence="7">Acyl-CoA dehydrogenase</fullName>
    </submittedName>
</protein>
<dbReference type="Pfam" id="PF00441">
    <property type="entry name" value="Acyl-CoA_dh_1"/>
    <property type="match status" value="1"/>
</dbReference>
<dbReference type="PANTHER" id="PTHR43884:SF20">
    <property type="entry name" value="ACYL-COA DEHYDROGENASE FADE28"/>
    <property type="match status" value="1"/>
</dbReference>
<dbReference type="Gene3D" id="1.20.140.10">
    <property type="entry name" value="Butyryl-CoA Dehydrogenase, subunit A, domain 3"/>
    <property type="match status" value="1"/>
</dbReference>
<evidence type="ECO:0000256" key="3">
    <source>
        <dbReference type="ARBA" id="ARBA00022630"/>
    </source>
</evidence>
<reference evidence="8" key="1">
    <citation type="submission" date="2016-06" db="EMBL/GenBank/DDBJ databases">
        <authorList>
            <person name="Varghese N."/>
            <person name="Submissions Spin"/>
        </authorList>
    </citation>
    <scope>NUCLEOTIDE SEQUENCE [LARGE SCALE GENOMIC DNA]</scope>
    <source>
        <strain evidence="8">DSM 44983</strain>
    </source>
</reference>
<comment type="cofactor">
    <cofactor evidence="1">
        <name>FAD</name>
        <dbReference type="ChEBI" id="CHEBI:57692"/>
    </cofactor>
</comment>
<dbReference type="InterPro" id="IPR009100">
    <property type="entry name" value="AcylCoA_DH/oxidase_NM_dom_sf"/>
</dbReference>
<dbReference type="AlphaFoldDB" id="A0A1C5HRG1"/>
<dbReference type="GO" id="GO:0050660">
    <property type="term" value="F:flavin adenine dinucleotide binding"/>
    <property type="evidence" value="ECO:0007669"/>
    <property type="project" value="InterPro"/>
</dbReference>
<dbReference type="RefSeq" id="WP_084261066.1">
    <property type="nucleotide sequence ID" value="NZ_LRMV01000010.1"/>
</dbReference>
<dbReference type="SUPFAM" id="SSF47203">
    <property type="entry name" value="Acyl-CoA dehydrogenase C-terminal domain-like"/>
    <property type="match status" value="1"/>
</dbReference>
<proteinExistence type="inferred from homology"/>
<dbReference type="GO" id="GO:0003995">
    <property type="term" value="F:acyl-CoA dehydrogenase activity"/>
    <property type="evidence" value="ECO:0007669"/>
    <property type="project" value="TreeGrafter"/>
</dbReference>
<dbReference type="InterPro" id="IPR046373">
    <property type="entry name" value="Acyl-CoA_Oxase/DH_mid-dom_sf"/>
</dbReference>
<dbReference type="Gene3D" id="2.40.110.10">
    <property type="entry name" value="Butyryl-CoA Dehydrogenase, subunit A, domain 2"/>
    <property type="match status" value="1"/>
</dbReference>
<dbReference type="EMBL" id="LT607752">
    <property type="protein sequence ID" value="SCG48599.1"/>
    <property type="molecule type" value="Genomic_DNA"/>
</dbReference>
<dbReference type="InterPro" id="IPR037069">
    <property type="entry name" value="AcylCoA_DH/ox_N_sf"/>
</dbReference>
<keyword evidence="4" id="KW-0274">FAD</keyword>
<name>A0A1C5HRG1_9ACTN</name>
<dbReference type="OrthoDB" id="8677713at2"/>
<keyword evidence="3" id="KW-0285">Flavoprotein</keyword>
<feature type="domain" description="Acyl-CoA dehydrogenase/oxidase C-terminal" evidence="6">
    <location>
        <begin position="213"/>
        <end position="338"/>
    </location>
</feature>
<evidence type="ECO:0000313" key="8">
    <source>
        <dbReference type="Proteomes" id="UP000198226"/>
    </source>
</evidence>
<keyword evidence="5" id="KW-0560">Oxidoreductase</keyword>
<evidence type="ECO:0000256" key="5">
    <source>
        <dbReference type="ARBA" id="ARBA00023002"/>
    </source>
</evidence>
<evidence type="ECO:0000313" key="7">
    <source>
        <dbReference type="EMBL" id="SCG48599.1"/>
    </source>
</evidence>
<dbReference type="Proteomes" id="UP000198226">
    <property type="component" value="Chromosome I"/>
</dbReference>
<evidence type="ECO:0000256" key="2">
    <source>
        <dbReference type="ARBA" id="ARBA00009347"/>
    </source>
</evidence>
<gene>
    <name evidence="7" type="ORF">GA0070623_1596</name>
</gene>
<evidence type="ECO:0000256" key="4">
    <source>
        <dbReference type="ARBA" id="ARBA00022827"/>
    </source>
</evidence>
<dbReference type="InterPro" id="IPR009075">
    <property type="entry name" value="AcylCo_DH/oxidase_C"/>
</dbReference>